<evidence type="ECO:0000313" key="2">
    <source>
        <dbReference type="EMBL" id="KAJ3496072.1"/>
    </source>
</evidence>
<organism evidence="2 3">
    <name type="scientific">Agrocybe chaxingu</name>
    <dbReference type="NCBI Taxonomy" id="84603"/>
    <lineage>
        <taxon>Eukaryota</taxon>
        <taxon>Fungi</taxon>
        <taxon>Dikarya</taxon>
        <taxon>Basidiomycota</taxon>
        <taxon>Agaricomycotina</taxon>
        <taxon>Agaricomycetes</taxon>
        <taxon>Agaricomycetidae</taxon>
        <taxon>Agaricales</taxon>
        <taxon>Agaricineae</taxon>
        <taxon>Strophariaceae</taxon>
        <taxon>Agrocybe</taxon>
    </lineage>
</organism>
<dbReference type="EMBL" id="JANKHO010001974">
    <property type="protein sequence ID" value="KAJ3496072.1"/>
    <property type="molecule type" value="Genomic_DNA"/>
</dbReference>
<dbReference type="AlphaFoldDB" id="A0A9W8JU29"/>
<feature type="region of interest" description="Disordered" evidence="1">
    <location>
        <begin position="48"/>
        <end position="78"/>
    </location>
</feature>
<evidence type="ECO:0000256" key="1">
    <source>
        <dbReference type="SAM" id="MobiDB-lite"/>
    </source>
</evidence>
<dbReference type="Proteomes" id="UP001148786">
    <property type="component" value="Unassembled WGS sequence"/>
</dbReference>
<sequence>MNKGSFFSPSPKPLSTPQLRSPEASSTLGPSDPNVSVHLSNIDSIFGHPGNASTHAAVQPPSIPHHSHLPNSSTIDPHPIKAACANPEHGVPRPPFPHRQRSLSFIRTLAIDVLSFTRSLTRMPALCVTGIAAHTYVELLQPLPTRHRPTVSYSFQDPICTFNSIFGCPDAVCPLGRFIDGRRTRVSPNETCPRLPSHVRLHIPTSGECLHLPTTVWFFLLSPHLHLPPEP</sequence>
<feature type="region of interest" description="Disordered" evidence="1">
    <location>
        <begin position="1"/>
        <end position="34"/>
    </location>
</feature>
<proteinExistence type="predicted"/>
<protein>
    <submittedName>
        <fullName evidence="2">Uncharacterized protein</fullName>
    </submittedName>
</protein>
<reference evidence="2" key="1">
    <citation type="submission" date="2022-07" db="EMBL/GenBank/DDBJ databases">
        <title>Genome Sequence of Agrocybe chaxingu.</title>
        <authorList>
            <person name="Buettner E."/>
        </authorList>
    </citation>
    <scope>NUCLEOTIDE SEQUENCE</scope>
    <source>
        <strain evidence="2">MP-N11</strain>
    </source>
</reference>
<name>A0A9W8JU29_9AGAR</name>
<keyword evidence="3" id="KW-1185">Reference proteome</keyword>
<comment type="caution">
    <text evidence="2">The sequence shown here is derived from an EMBL/GenBank/DDBJ whole genome shotgun (WGS) entry which is preliminary data.</text>
</comment>
<gene>
    <name evidence="2" type="ORF">NLJ89_g10534</name>
</gene>
<evidence type="ECO:0000313" key="3">
    <source>
        <dbReference type="Proteomes" id="UP001148786"/>
    </source>
</evidence>
<accession>A0A9W8JU29</accession>